<dbReference type="EMBL" id="JBHSMA010000018">
    <property type="protein sequence ID" value="MFC5413016.1"/>
    <property type="molecule type" value="Genomic_DNA"/>
</dbReference>
<dbReference type="InterPro" id="IPR026950">
    <property type="entry name" value="Caps_assemb_Wzi"/>
</dbReference>
<dbReference type="Proteomes" id="UP001596106">
    <property type="component" value="Unassembled WGS sequence"/>
</dbReference>
<name>A0ABW0II26_9BACT</name>
<evidence type="ECO:0000313" key="1">
    <source>
        <dbReference type="EMBL" id="MFC5413016.1"/>
    </source>
</evidence>
<dbReference type="Pfam" id="PF14052">
    <property type="entry name" value="Caps_assemb_Wzi"/>
    <property type="match status" value="1"/>
</dbReference>
<dbReference type="RefSeq" id="WP_379851115.1">
    <property type="nucleotide sequence ID" value="NZ_JBHSMA010000018.1"/>
</dbReference>
<sequence>MTIKAGLVFALSACFIYPGVAQRAYFPKTTRYDLQVGTYVSTGGRTPFWLRANQYGIVPATTPAGTLRFGLSSDYGKPVQDSGIIHQKKIDWGYGVEVVGNVAHNPKILLPEAYVKARYGGIEFYAGRRRMVYGITDTTLTSGSFAWSGNALPLPVIQLGTHGFVPIPLTNHFLAINAFYNHGWFGNNGRIVRNSYLHQKALYGRLGKPGSRLKLYAGINHQVQWGGYSDQISPDFTVNGHLPTGFRNYWFVVTSHRNPNKIDTTLPTFEENRVGNHLGTVDLALEANLGSLSLLLYRQSIYDDGSLFYLTNIRDGLQGLRLKNQRSERAFFSISEFLAEFLYTKNQGGPNFLIFDPSRRGRDNYFNHSQYLDGWIYNGRTIGSPFMTPGTDIRARLPNGAIANNRVSLLHFGMSGRLGRVEWLGKLSLSDNIGTYGEPFPKIRNQWSTLFSLTAPVQMGGMGEFLLNAAFANDYGGLYTDSVGGYLGIRKVITSR</sequence>
<comment type="caution">
    <text evidence="1">The sequence shown here is derived from an EMBL/GenBank/DDBJ whole genome shotgun (WGS) entry which is preliminary data.</text>
</comment>
<dbReference type="InterPro" id="IPR038636">
    <property type="entry name" value="Wzi_sf"/>
</dbReference>
<accession>A0ABW0II26</accession>
<dbReference type="Gene3D" id="2.40.160.130">
    <property type="entry name" value="Capsule assembly protein Wzi"/>
    <property type="match status" value="1"/>
</dbReference>
<keyword evidence="2" id="KW-1185">Reference proteome</keyword>
<protein>
    <submittedName>
        <fullName evidence="1">Capsule assembly Wzi family protein</fullName>
    </submittedName>
</protein>
<proteinExistence type="predicted"/>
<reference evidence="2" key="1">
    <citation type="journal article" date="2019" name="Int. J. Syst. Evol. Microbiol.">
        <title>The Global Catalogue of Microorganisms (GCM) 10K type strain sequencing project: providing services to taxonomists for standard genome sequencing and annotation.</title>
        <authorList>
            <consortium name="The Broad Institute Genomics Platform"/>
            <consortium name="The Broad Institute Genome Sequencing Center for Infectious Disease"/>
            <person name="Wu L."/>
            <person name="Ma J."/>
        </authorList>
    </citation>
    <scope>NUCLEOTIDE SEQUENCE [LARGE SCALE GENOMIC DNA]</scope>
    <source>
        <strain evidence="2">CCUG 55250</strain>
    </source>
</reference>
<gene>
    <name evidence="1" type="ORF">ACFPMF_27070</name>
</gene>
<organism evidence="1 2">
    <name type="scientific">Larkinella bovis</name>
    <dbReference type="NCBI Taxonomy" id="683041"/>
    <lineage>
        <taxon>Bacteria</taxon>
        <taxon>Pseudomonadati</taxon>
        <taxon>Bacteroidota</taxon>
        <taxon>Cytophagia</taxon>
        <taxon>Cytophagales</taxon>
        <taxon>Spirosomataceae</taxon>
        <taxon>Larkinella</taxon>
    </lineage>
</organism>
<evidence type="ECO:0000313" key="2">
    <source>
        <dbReference type="Proteomes" id="UP001596106"/>
    </source>
</evidence>